<name>A0A498CBA4_9GAMM</name>
<accession>A0A498CBA4</accession>
<evidence type="ECO:0000256" key="1">
    <source>
        <dbReference type="SAM" id="Phobius"/>
    </source>
</evidence>
<dbReference type="Pfam" id="PF01963">
    <property type="entry name" value="TraB_PrgY_gumN"/>
    <property type="match status" value="1"/>
</dbReference>
<reference evidence="2 3" key="1">
    <citation type="submission" date="2018-10" db="EMBL/GenBank/DDBJ databases">
        <title>Genomic Encyclopedia of Type Strains, Phase IV (KMG-IV): sequencing the most valuable type-strain genomes for metagenomic binning, comparative biology and taxonomic classification.</title>
        <authorList>
            <person name="Goeker M."/>
        </authorList>
    </citation>
    <scope>NUCLEOTIDE SEQUENCE [LARGE SCALE GENOMIC DNA]</scope>
    <source>
        <strain evidence="2 3">DSM 12769</strain>
    </source>
</reference>
<keyword evidence="3" id="KW-1185">Reference proteome</keyword>
<dbReference type="Proteomes" id="UP000275461">
    <property type="component" value="Unassembled WGS sequence"/>
</dbReference>
<dbReference type="PANTHER" id="PTHR21530">
    <property type="entry name" value="PHEROMONE SHUTDOWN PROTEIN"/>
    <property type="match status" value="1"/>
</dbReference>
<dbReference type="InterPro" id="IPR002816">
    <property type="entry name" value="TraB/PrgY/GumN_fam"/>
</dbReference>
<dbReference type="CDD" id="cd14726">
    <property type="entry name" value="TraB_PrgY-like"/>
    <property type="match status" value="1"/>
</dbReference>
<keyword evidence="1" id="KW-1133">Transmembrane helix</keyword>
<dbReference type="AlphaFoldDB" id="A0A498CBA4"/>
<evidence type="ECO:0000313" key="3">
    <source>
        <dbReference type="Proteomes" id="UP000275461"/>
    </source>
</evidence>
<proteinExistence type="predicted"/>
<comment type="caution">
    <text evidence="2">The sequence shown here is derived from an EMBL/GenBank/DDBJ whole genome shotgun (WGS) entry which is preliminary data.</text>
</comment>
<evidence type="ECO:0000313" key="2">
    <source>
        <dbReference type="EMBL" id="RLK50350.1"/>
    </source>
</evidence>
<dbReference type="NCBIfam" id="TIGR00261">
    <property type="entry name" value="traB"/>
    <property type="match status" value="1"/>
</dbReference>
<dbReference type="PANTHER" id="PTHR21530:SF7">
    <property type="entry name" value="TRAB DOMAIN-CONTAINING PROTEIN"/>
    <property type="match status" value="1"/>
</dbReference>
<dbReference type="InterPro" id="IPR005230">
    <property type="entry name" value="TraB_bac"/>
</dbReference>
<feature type="transmembrane region" description="Helical" evidence="1">
    <location>
        <begin position="310"/>
        <end position="335"/>
    </location>
</feature>
<feature type="transmembrane region" description="Helical" evidence="1">
    <location>
        <begin position="258"/>
        <end position="275"/>
    </location>
</feature>
<protein>
    <submittedName>
        <fullName evidence="2">Pheromone shutdown-related protein TraB</fullName>
    </submittedName>
</protein>
<dbReference type="OrthoDB" id="9809330at2"/>
<dbReference type="EMBL" id="RCDA01000001">
    <property type="protein sequence ID" value="RLK50350.1"/>
    <property type="molecule type" value="Genomic_DNA"/>
</dbReference>
<keyword evidence="1" id="KW-0812">Transmembrane</keyword>
<feature type="transmembrane region" description="Helical" evidence="1">
    <location>
        <begin position="284"/>
        <end position="304"/>
    </location>
</feature>
<keyword evidence="1" id="KW-0472">Membrane</keyword>
<dbReference type="InterPro" id="IPR046345">
    <property type="entry name" value="TraB_PrgY-like"/>
</dbReference>
<feature type="transmembrane region" description="Helical" evidence="1">
    <location>
        <begin position="369"/>
        <end position="391"/>
    </location>
</feature>
<sequence length="397" mass="43073">MSTQGPRRTVTVGGTTFTLLGTAHVSRASAEEVKALIRSGEFDAVAVELCDSRYLSLTNPQALEQMDLFKVLRDGRGGMVAASLALGAYQQRLAEQFGIEPGAEMKTAAAEAKAAGAPLMLVDRDIGVTMKRLYRNIPWWQRFTLISGLFAGLFSREKVTEEDIERLKQGDILESTFAEFAQSSTRLYQPLIAERDRYMACRLLQETADKAHHNVLVVIGAGHLKGLADALEHPTADPASEQADLSQMPPPSPWPKRIAWLVVLLVLSGFAIGFSRSPELGMRLVMDWVLINGGLSAVGAAIAGGHPVTVLGAFFAAPLTSLNPTVGAGFVAAAIEMAMRRPRVGDFRSLRQAVGRWQGWWTNRVSRTLLVFLFASLGSAVGTYLAGFRIFERLIGS</sequence>
<gene>
    <name evidence="2" type="ORF">DFR31_0246</name>
</gene>
<organism evidence="2 3">
    <name type="scientific">Alkalispirillum mobile</name>
    <dbReference type="NCBI Taxonomy" id="85925"/>
    <lineage>
        <taxon>Bacteria</taxon>
        <taxon>Pseudomonadati</taxon>
        <taxon>Pseudomonadota</taxon>
        <taxon>Gammaproteobacteria</taxon>
        <taxon>Chromatiales</taxon>
        <taxon>Ectothiorhodospiraceae</taxon>
        <taxon>Alkalispirillum</taxon>
    </lineage>
</organism>
<dbReference type="RefSeq" id="WP_121440843.1">
    <property type="nucleotide sequence ID" value="NZ_RCDA01000001.1"/>
</dbReference>